<dbReference type="AlphaFoldDB" id="A0A840ATQ8"/>
<dbReference type="Proteomes" id="UP000553963">
    <property type="component" value="Unassembled WGS sequence"/>
</dbReference>
<accession>A0A840ATQ8</accession>
<organism evidence="1 2">
    <name type="scientific">Kaistia hirudinis</name>
    <dbReference type="NCBI Taxonomy" id="1293440"/>
    <lineage>
        <taxon>Bacteria</taxon>
        <taxon>Pseudomonadati</taxon>
        <taxon>Pseudomonadota</taxon>
        <taxon>Alphaproteobacteria</taxon>
        <taxon>Hyphomicrobiales</taxon>
        <taxon>Kaistiaceae</taxon>
        <taxon>Kaistia</taxon>
    </lineage>
</organism>
<keyword evidence="2" id="KW-1185">Reference proteome</keyword>
<proteinExistence type="predicted"/>
<reference evidence="1 2" key="1">
    <citation type="submission" date="2020-08" db="EMBL/GenBank/DDBJ databases">
        <title>Genomic Encyclopedia of Type Strains, Phase IV (KMG-IV): sequencing the most valuable type-strain genomes for metagenomic binning, comparative biology and taxonomic classification.</title>
        <authorList>
            <person name="Goeker M."/>
        </authorList>
    </citation>
    <scope>NUCLEOTIDE SEQUENCE [LARGE SCALE GENOMIC DNA]</scope>
    <source>
        <strain evidence="1 2">DSM 25966</strain>
    </source>
</reference>
<gene>
    <name evidence="1" type="ORF">GGR25_004008</name>
</gene>
<dbReference type="RefSeq" id="WP_183400597.1">
    <property type="nucleotide sequence ID" value="NZ_JACIDS010000005.1"/>
</dbReference>
<sequence>MFDQLTRLAQDRSPLGRAELLATITDLFASAGHCVDGGIAALYGDIVRRLLPTIPYHEQSEFAARLAELPTAPHDVVMGLARDEIALAEPVLRYSPVLAEEDLVMLARELPREHLFCLASRQPLGEAVTDILVARGDSLLSRVVTSNAQARLSAAGLARLVSDASADAALGETLARRCRDEGDTHNVVPFRQRAEGEGRQGGAPEGGGVVLQFVDRQGPAPNSALASVIDAVAADKRMLEVAMLLAGHAGLPVELVSRLIARTDPTLLAVLCKAAGVSGETFQRLVAIRAERCGRPQTQNAELARLYERLSASEALRALDMVRDRHVGGARPA</sequence>
<dbReference type="Pfam" id="PF10098">
    <property type="entry name" value="DUF2336"/>
    <property type="match status" value="2"/>
</dbReference>
<dbReference type="EMBL" id="JACIDS010000005">
    <property type="protein sequence ID" value="MBB3932944.1"/>
    <property type="molecule type" value="Genomic_DNA"/>
</dbReference>
<protein>
    <submittedName>
        <fullName evidence="1">Uncharacterized protein (DUF2336 family)</fullName>
    </submittedName>
</protein>
<name>A0A840ATQ8_9HYPH</name>
<evidence type="ECO:0000313" key="1">
    <source>
        <dbReference type="EMBL" id="MBB3932944.1"/>
    </source>
</evidence>
<comment type="caution">
    <text evidence="1">The sequence shown here is derived from an EMBL/GenBank/DDBJ whole genome shotgun (WGS) entry which is preliminary data.</text>
</comment>
<evidence type="ECO:0000313" key="2">
    <source>
        <dbReference type="Proteomes" id="UP000553963"/>
    </source>
</evidence>
<dbReference type="InterPro" id="IPR019285">
    <property type="entry name" value="DUF2336"/>
</dbReference>